<reference evidence="12 15" key="4">
    <citation type="submission" date="2019-02" db="EMBL/GenBank/DDBJ databases">
        <authorList>
            <consortium name="Pathogen Informatics"/>
        </authorList>
    </citation>
    <scope>NUCLEOTIDE SEQUENCE [LARGE SCALE GENOMIC DNA]</scope>
    <source>
        <strain evidence="12 15">3012STDY7078520</strain>
    </source>
</reference>
<dbReference type="GO" id="GO:0005886">
    <property type="term" value="C:plasma membrane"/>
    <property type="evidence" value="ECO:0007669"/>
    <property type="project" value="UniProtKB-SubCell"/>
</dbReference>
<dbReference type="KEGG" id="bcau:I6G59_13365"/>
<evidence type="ECO:0000313" key="14">
    <source>
        <dbReference type="Proteomes" id="UP000216867"/>
    </source>
</evidence>
<feature type="transmembrane region" description="Helical" evidence="8">
    <location>
        <begin position="45"/>
        <end position="62"/>
    </location>
</feature>
<evidence type="ECO:0000256" key="6">
    <source>
        <dbReference type="ARBA" id="ARBA00022989"/>
    </source>
</evidence>
<dbReference type="Pfam" id="PF04973">
    <property type="entry name" value="NMN_transporter"/>
    <property type="match status" value="1"/>
</dbReference>
<keyword evidence="6 8" id="KW-1133">Transmembrane helix</keyword>
<protein>
    <submittedName>
        <fullName evidence="11">Nicotinamide mononucleotide transporter</fullName>
    </submittedName>
    <submittedName>
        <fullName evidence="12">Nicotinamide riboside transporter PnuC</fullName>
    </submittedName>
</protein>
<keyword evidence="4" id="KW-1003">Cell membrane</keyword>
<evidence type="ECO:0000256" key="4">
    <source>
        <dbReference type="ARBA" id="ARBA00022475"/>
    </source>
</evidence>
<comment type="subcellular location">
    <subcellularLocation>
        <location evidence="1">Cell membrane</location>
        <topology evidence="1">Multi-pass membrane protein</topology>
    </subcellularLocation>
</comment>
<dbReference type="EMBL" id="NCWY01000003">
    <property type="protein sequence ID" value="PAK96476.1"/>
    <property type="molecule type" value="Genomic_DNA"/>
</dbReference>
<proteinExistence type="inferred from homology"/>
<reference evidence="10 14" key="3">
    <citation type="submission" date="2017-04" db="EMBL/GenBank/DDBJ databases">
        <title>Kefir bacterial isolates.</title>
        <authorList>
            <person name="Kim Y."/>
            <person name="Blasche S."/>
            <person name="Patil K.R."/>
        </authorList>
    </citation>
    <scope>NUCLEOTIDE SEQUENCE [LARGE SCALE GENOMIC DNA]</scope>
    <source>
        <strain evidence="10 14">OG2</strain>
    </source>
</reference>
<dbReference type="InterPro" id="IPR006419">
    <property type="entry name" value="NMN_transpt_PnuC"/>
</dbReference>
<reference evidence="11 16" key="5">
    <citation type="submission" date="2020-12" db="EMBL/GenBank/DDBJ databases">
        <title>FDA dAtabase for Regulatory Grade micrObial Sequences (FDA-ARGOS): Supporting development and validation of Infectious Disease Dx tests.</title>
        <authorList>
            <person name="Sproer C."/>
            <person name="Gronow S."/>
            <person name="Severitt S."/>
            <person name="Schroder I."/>
            <person name="Tallon L."/>
            <person name="Sadzewicz L."/>
            <person name="Zhao X."/>
            <person name="Boylan J."/>
            <person name="Ott S."/>
            <person name="Bowen H."/>
            <person name="Vavikolanu K."/>
            <person name="Mehta A."/>
            <person name="Aluvathingal J."/>
            <person name="Nadendla S."/>
            <person name="Lowell S."/>
            <person name="Myers T."/>
            <person name="Yan Y."/>
            <person name="Sichtig H."/>
        </authorList>
    </citation>
    <scope>NUCLEOTIDE SEQUENCE [LARGE SCALE GENOMIC DNA]</scope>
    <source>
        <strain evidence="11 16">FDAARGOS_902</strain>
    </source>
</reference>
<accession>A0A165DVV4</accession>
<evidence type="ECO:0000256" key="1">
    <source>
        <dbReference type="ARBA" id="ARBA00004651"/>
    </source>
</evidence>
<evidence type="ECO:0000256" key="8">
    <source>
        <dbReference type="SAM" id="Phobius"/>
    </source>
</evidence>
<dbReference type="Proteomes" id="UP000076612">
    <property type="component" value="Unassembled WGS sequence"/>
</dbReference>
<evidence type="ECO:0000256" key="7">
    <source>
        <dbReference type="ARBA" id="ARBA00023136"/>
    </source>
</evidence>
<dbReference type="EMBL" id="CP065682">
    <property type="protein sequence ID" value="QPS32952.1"/>
    <property type="molecule type" value="Genomic_DNA"/>
</dbReference>
<dbReference type="PANTHER" id="PTHR36122">
    <property type="entry name" value="NICOTINAMIDE RIBOSIDE TRANSPORTER PNUC"/>
    <property type="match status" value="1"/>
</dbReference>
<organism evidence="10 14">
    <name type="scientific">Brevibacterium casei</name>
    <dbReference type="NCBI Taxonomy" id="33889"/>
    <lineage>
        <taxon>Bacteria</taxon>
        <taxon>Bacillati</taxon>
        <taxon>Actinomycetota</taxon>
        <taxon>Actinomycetes</taxon>
        <taxon>Micrococcales</taxon>
        <taxon>Brevibacteriaceae</taxon>
        <taxon>Brevibacterium</taxon>
    </lineage>
</organism>
<evidence type="ECO:0000313" key="13">
    <source>
        <dbReference type="Proteomes" id="UP000076612"/>
    </source>
</evidence>
<sequence length="225" mass="24395">MEFLSWLNTPAFELLGKPVPYSDLFGNICALATVVLALRRNILSWPVQILGSILLFSASISAGLGGNASRQVVIIVAAIWGWTQWRKSQENSGEVVVRWATWKERVGIIAALVIGTAVFGWILSVGGWSWNPYPDAYIFIGSLVAMYAQGRAVVEFWFVWLAVDLVGIPLAVAGGLVFSGAVYLIFLVMVILGLIDWAKRSKQTISAPHLGATDVTRGPEESSGT</sequence>
<dbReference type="AlphaFoldDB" id="A0A165DVV4"/>
<reference evidence="9" key="2">
    <citation type="submission" date="2016-01" db="EMBL/GenBank/DDBJ databases">
        <authorList>
            <person name="Hong K.W."/>
        </authorList>
    </citation>
    <scope>NUCLEOTIDE SEQUENCE</scope>
    <source>
        <strain evidence="9">M40</strain>
    </source>
</reference>
<dbReference type="GO" id="GO:0034257">
    <property type="term" value="F:nicotinamide riboside transmembrane transporter activity"/>
    <property type="evidence" value="ECO:0007669"/>
    <property type="project" value="InterPro"/>
</dbReference>
<dbReference type="PANTHER" id="PTHR36122:SF2">
    <property type="entry name" value="NICOTINAMIDE RIBOSIDE TRANSPORTER PNUC"/>
    <property type="match status" value="1"/>
</dbReference>
<name>A0A165DVV4_9MICO</name>
<reference evidence="13" key="1">
    <citation type="submission" date="2016-01" db="EMBL/GenBank/DDBJ databases">
        <title>Draft genome of Chromobacterium sp. F49.</title>
        <authorList>
            <person name="Hong K.W."/>
        </authorList>
    </citation>
    <scope>NUCLEOTIDE SEQUENCE [LARGE SCALE GENOMIC DNA]</scope>
    <source>
        <strain evidence="13">M40</strain>
    </source>
</reference>
<feature type="transmembrane region" description="Helical" evidence="8">
    <location>
        <begin position="170"/>
        <end position="195"/>
    </location>
</feature>
<gene>
    <name evidence="9" type="ORF">AVW13_01785</name>
    <name evidence="10" type="ORF">B8X04_03990</name>
    <name evidence="11" type="ORF">I6G59_13365</name>
    <name evidence="12" type="ORF">NCTC12391_01381</name>
</gene>
<dbReference type="RefSeq" id="WP_009377169.1">
    <property type="nucleotide sequence ID" value="NZ_CAACXN010000014.1"/>
</dbReference>
<dbReference type="Proteomes" id="UP000594979">
    <property type="component" value="Chromosome"/>
</dbReference>
<evidence type="ECO:0000313" key="9">
    <source>
        <dbReference type="EMBL" id="KZE18182.1"/>
    </source>
</evidence>
<evidence type="ECO:0000313" key="11">
    <source>
        <dbReference type="EMBL" id="QPS32952.1"/>
    </source>
</evidence>
<evidence type="ECO:0000313" key="16">
    <source>
        <dbReference type="Proteomes" id="UP000594979"/>
    </source>
</evidence>
<evidence type="ECO:0000256" key="3">
    <source>
        <dbReference type="ARBA" id="ARBA00022448"/>
    </source>
</evidence>
<dbReference type="Proteomes" id="UP000386281">
    <property type="component" value="Unassembled WGS sequence"/>
</dbReference>
<feature type="transmembrane region" description="Helical" evidence="8">
    <location>
        <begin position="20"/>
        <end position="38"/>
    </location>
</feature>
<evidence type="ECO:0000313" key="12">
    <source>
        <dbReference type="EMBL" id="VEW12284.1"/>
    </source>
</evidence>
<dbReference type="GeneID" id="99773009"/>
<evidence type="ECO:0000256" key="2">
    <source>
        <dbReference type="ARBA" id="ARBA00006669"/>
    </source>
</evidence>
<keyword evidence="3" id="KW-0813">Transport</keyword>
<keyword evidence="5 8" id="KW-0812">Transmembrane</keyword>
<comment type="similarity">
    <text evidence="2">Belongs to the nicotinamide ribonucleoside (NR) uptake permease (TC 4.B.1) family.</text>
</comment>
<dbReference type="EMBL" id="LQQR01000023">
    <property type="protein sequence ID" value="KZE18182.1"/>
    <property type="molecule type" value="Genomic_DNA"/>
</dbReference>
<keyword evidence="7 8" id="KW-0472">Membrane</keyword>
<dbReference type="Proteomes" id="UP000216867">
    <property type="component" value="Unassembled WGS sequence"/>
</dbReference>
<dbReference type="EMBL" id="CAACXN010000014">
    <property type="protein sequence ID" value="VEW12284.1"/>
    <property type="molecule type" value="Genomic_DNA"/>
</dbReference>
<dbReference type="STRING" id="33889.AVW13_01785"/>
<evidence type="ECO:0000313" key="10">
    <source>
        <dbReference type="EMBL" id="PAK96476.1"/>
    </source>
</evidence>
<evidence type="ECO:0000256" key="5">
    <source>
        <dbReference type="ARBA" id="ARBA00022692"/>
    </source>
</evidence>
<evidence type="ECO:0000313" key="15">
    <source>
        <dbReference type="Proteomes" id="UP000386281"/>
    </source>
</evidence>
<feature type="transmembrane region" description="Helical" evidence="8">
    <location>
        <begin position="106"/>
        <end position="130"/>
    </location>
</feature>
<feature type="transmembrane region" description="Helical" evidence="8">
    <location>
        <begin position="136"/>
        <end position="163"/>
    </location>
</feature>